<dbReference type="Proteomes" id="UP000266305">
    <property type="component" value="Unassembled WGS sequence"/>
</dbReference>
<dbReference type="EMBL" id="QWGP01000004">
    <property type="protein sequence ID" value="RHZ96932.1"/>
    <property type="molecule type" value="Genomic_DNA"/>
</dbReference>
<proteinExistence type="predicted"/>
<dbReference type="AlphaFoldDB" id="A0AAX1UNK3"/>
<name>A0AAX1UNK3_CERSP</name>
<protein>
    <submittedName>
        <fullName evidence="1">Uncharacterized protein</fullName>
    </submittedName>
</protein>
<comment type="caution">
    <text evidence="1">The sequence shown here is derived from an EMBL/GenBank/DDBJ whole genome shotgun (WGS) entry which is preliminary data.</text>
</comment>
<sequence>MRSCYFVVLKHVVVAQDLAQTILDHDPEAEVIVGRRPEDLGPTCHPRVAFVGLSPEKALAHPAIRELLHEGTRLVLLGEEAEEAGEGADWWILSRPFTSDAVLALLERAAEERRDQKAD</sequence>
<accession>A0AAX1UNK3</accession>
<dbReference type="RefSeq" id="WP_009563311.1">
    <property type="nucleotide sequence ID" value="NZ_BJXO01000004.1"/>
</dbReference>
<dbReference type="GeneID" id="3718478"/>
<reference evidence="1 2" key="1">
    <citation type="submission" date="2018-08" db="EMBL/GenBank/DDBJ databases">
        <title>Draft genome sequence of Rhodobacter sphaeroides FY.</title>
        <authorList>
            <person name="Rayyan A."/>
            <person name="Meyer T.E."/>
            <person name="Kyndt J.A."/>
        </authorList>
    </citation>
    <scope>NUCLEOTIDE SEQUENCE [LARGE SCALE GENOMIC DNA]</scope>
    <source>
        <strain evidence="1 2">FY</strain>
    </source>
</reference>
<organism evidence="1 2">
    <name type="scientific">Cereibacter sphaeroides</name>
    <name type="common">Rhodobacter sphaeroides</name>
    <dbReference type="NCBI Taxonomy" id="1063"/>
    <lineage>
        <taxon>Bacteria</taxon>
        <taxon>Pseudomonadati</taxon>
        <taxon>Pseudomonadota</taxon>
        <taxon>Alphaproteobacteria</taxon>
        <taxon>Rhodobacterales</taxon>
        <taxon>Paracoccaceae</taxon>
        <taxon>Cereibacter</taxon>
    </lineage>
</organism>
<evidence type="ECO:0000313" key="1">
    <source>
        <dbReference type="EMBL" id="RHZ96932.1"/>
    </source>
</evidence>
<evidence type="ECO:0000313" key="2">
    <source>
        <dbReference type="Proteomes" id="UP000266305"/>
    </source>
</evidence>
<gene>
    <name evidence="1" type="ORF">D1114_05590</name>
</gene>